<dbReference type="PROSITE" id="PS50125">
    <property type="entry name" value="GUANYLATE_CYCLASE_2"/>
    <property type="match status" value="1"/>
</dbReference>
<dbReference type="SMART" id="SM00065">
    <property type="entry name" value="GAF"/>
    <property type="match status" value="1"/>
</dbReference>
<dbReference type="SMART" id="SM00044">
    <property type="entry name" value="CYCc"/>
    <property type="match status" value="1"/>
</dbReference>
<dbReference type="InterPro" id="IPR029787">
    <property type="entry name" value="Nucleotide_cyclase"/>
</dbReference>
<evidence type="ECO:0000256" key="6">
    <source>
        <dbReference type="ARBA" id="ARBA00023239"/>
    </source>
</evidence>
<dbReference type="Pfam" id="PF00211">
    <property type="entry name" value="Guanylate_cyc"/>
    <property type="match status" value="1"/>
</dbReference>
<evidence type="ECO:0000256" key="1">
    <source>
        <dbReference type="ARBA" id="ARBA00004370"/>
    </source>
</evidence>
<dbReference type="GO" id="GO:0000166">
    <property type="term" value="F:nucleotide binding"/>
    <property type="evidence" value="ECO:0007669"/>
    <property type="project" value="UniProtKB-KW"/>
</dbReference>
<comment type="caution">
    <text evidence="8">The sequence shown here is derived from an EMBL/GenBank/DDBJ whole genome shotgun (WGS) entry which is preliminary data.</text>
</comment>
<dbReference type="InterPro" id="IPR029016">
    <property type="entry name" value="GAF-like_dom_sf"/>
</dbReference>
<dbReference type="PANTHER" id="PTHR11920">
    <property type="entry name" value="GUANYLYL CYCLASE"/>
    <property type="match status" value="1"/>
</dbReference>
<name>A0A0R2X9N0_9BACT</name>
<evidence type="ECO:0000313" key="8">
    <source>
        <dbReference type="EMBL" id="KRP32672.1"/>
    </source>
</evidence>
<keyword evidence="4" id="KW-1133">Transmembrane helix</keyword>
<keyword evidence="2" id="KW-0812">Transmembrane</keyword>
<keyword evidence="6" id="KW-0456">Lyase</keyword>
<dbReference type="CDD" id="cd07302">
    <property type="entry name" value="CHD"/>
    <property type="match status" value="1"/>
</dbReference>
<dbReference type="Gene3D" id="3.30.450.40">
    <property type="match status" value="1"/>
</dbReference>
<accession>A0A0R2X9N0</accession>
<evidence type="ECO:0000256" key="4">
    <source>
        <dbReference type="ARBA" id="ARBA00022989"/>
    </source>
</evidence>
<proteinExistence type="predicted"/>
<dbReference type="GO" id="GO:0009190">
    <property type="term" value="P:cyclic nucleotide biosynthetic process"/>
    <property type="evidence" value="ECO:0007669"/>
    <property type="project" value="InterPro"/>
</dbReference>
<dbReference type="SUPFAM" id="SSF55073">
    <property type="entry name" value="Nucleotide cyclase"/>
    <property type="match status" value="1"/>
</dbReference>
<dbReference type="InterPro" id="IPR050401">
    <property type="entry name" value="Cyclic_nucleotide_synthase"/>
</dbReference>
<dbReference type="InterPro" id="IPR003018">
    <property type="entry name" value="GAF"/>
</dbReference>
<dbReference type="Gene3D" id="6.10.250.780">
    <property type="match status" value="1"/>
</dbReference>
<evidence type="ECO:0000256" key="3">
    <source>
        <dbReference type="ARBA" id="ARBA00022741"/>
    </source>
</evidence>
<dbReference type="InterPro" id="IPR001054">
    <property type="entry name" value="A/G_cyclase"/>
</dbReference>
<evidence type="ECO:0000256" key="2">
    <source>
        <dbReference type="ARBA" id="ARBA00022692"/>
    </source>
</evidence>
<dbReference type="GO" id="GO:0004016">
    <property type="term" value="F:adenylate cyclase activity"/>
    <property type="evidence" value="ECO:0007669"/>
    <property type="project" value="UniProtKB-ARBA"/>
</dbReference>
<dbReference type="SUPFAM" id="SSF55781">
    <property type="entry name" value="GAF domain-like"/>
    <property type="match status" value="1"/>
</dbReference>
<dbReference type="Gene3D" id="3.30.70.1230">
    <property type="entry name" value="Nucleotide cyclase"/>
    <property type="match status" value="1"/>
</dbReference>
<gene>
    <name evidence="8" type="ORF">ABS32_02865</name>
</gene>
<dbReference type="PANTHER" id="PTHR11920:SF335">
    <property type="entry name" value="GUANYLATE CYCLASE"/>
    <property type="match status" value="1"/>
</dbReference>
<dbReference type="Pfam" id="PF01590">
    <property type="entry name" value="GAF"/>
    <property type="match status" value="1"/>
</dbReference>
<evidence type="ECO:0000256" key="5">
    <source>
        <dbReference type="ARBA" id="ARBA00023136"/>
    </source>
</evidence>
<dbReference type="AlphaFoldDB" id="A0A0R2X9N0"/>
<sequence length="415" mass="46096">MNLSPTQGCVLPAIPMNERERQAALDDLKLIDSPQEERFDRIVQLAQLLFRAPIAYISLVDKDRQWFKSKVGIEANETSRSVSFCGHAILEDKAMVVPDALQDYRFAGNPMVLGEPFIRFYVGQPLRGPSGHKVGTLCLADHEAREFGEHDVTMLGQIGKLVEREFTLLDKIQMQIETLKAKEALEKKGQELEKAVADLSAEKQNSEFLLTNIFPGNVANELRANGKVKAVGHEKATVMFSDFSDFTSVAATYNPAELVEELNRAFCLFDGLSARYGVEKLKTIGDGYLCVAGLQGDPVEAGGKMLKFAQEILAFVLKRKGEVEASGKKYWNIRIGVHCGPLVAGVVGVKRMAYDIWGDTVNVAARLQQGSEPGRINLSKDFRDLMGDRIDAEPRGKLPMKNHGEMEMFFLQKVK</sequence>
<dbReference type="GO" id="GO:0035556">
    <property type="term" value="P:intracellular signal transduction"/>
    <property type="evidence" value="ECO:0007669"/>
    <property type="project" value="InterPro"/>
</dbReference>
<organism evidence="8 9">
    <name type="scientific">Verrucomicrobia subdivision 6 bacterium BACL9 MAG-120820-bin42</name>
    <dbReference type="NCBI Taxonomy" id="1655634"/>
    <lineage>
        <taxon>Bacteria</taxon>
        <taxon>Pseudomonadati</taxon>
        <taxon>Verrucomicrobiota</taxon>
        <taxon>Verrucomicrobiia</taxon>
        <taxon>Verrucomicrobiales</taxon>
        <taxon>Verrucomicrobia subdivision 6</taxon>
    </lineage>
</organism>
<evidence type="ECO:0000259" key="7">
    <source>
        <dbReference type="PROSITE" id="PS50125"/>
    </source>
</evidence>
<protein>
    <recommendedName>
        <fullName evidence="7">Guanylate cyclase domain-containing protein</fullName>
    </recommendedName>
</protein>
<comment type="subcellular location">
    <subcellularLocation>
        <location evidence="1">Membrane</location>
    </subcellularLocation>
</comment>
<keyword evidence="3" id="KW-0547">Nucleotide-binding</keyword>
<dbReference type="GO" id="GO:0016020">
    <property type="term" value="C:membrane"/>
    <property type="evidence" value="ECO:0007669"/>
    <property type="project" value="UniProtKB-SubCell"/>
</dbReference>
<evidence type="ECO:0000313" key="9">
    <source>
        <dbReference type="Proteomes" id="UP000051557"/>
    </source>
</evidence>
<dbReference type="EMBL" id="LIDM01000074">
    <property type="protein sequence ID" value="KRP32672.1"/>
    <property type="molecule type" value="Genomic_DNA"/>
</dbReference>
<dbReference type="Proteomes" id="UP000051557">
    <property type="component" value="Unassembled WGS sequence"/>
</dbReference>
<keyword evidence="5" id="KW-0472">Membrane</keyword>
<reference evidence="8 9" key="1">
    <citation type="submission" date="2015-10" db="EMBL/GenBank/DDBJ databases">
        <title>Metagenome-Assembled Genomes uncover a global brackish microbiome.</title>
        <authorList>
            <person name="Hugerth L.W."/>
            <person name="Larsson J."/>
            <person name="Alneberg J."/>
            <person name="Lindh M.V."/>
            <person name="Legrand C."/>
            <person name="Pinhassi J."/>
            <person name="Andersson A.F."/>
        </authorList>
    </citation>
    <scope>NUCLEOTIDE SEQUENCE [LARGE SCALE GENOMIC DNA]</scope>
    <source>
        <strain evidence="8">BACL9 MAG-120820-bin42</strain>
    </source>
</reference>
<feature type="domain" description="Guanylate cyclase" evidence="7">
    <location>
        <begin position="237"/>
        <end position="368"/>
    </location>
</feature>